<dbReference type="PANTHER" id="PTHR48106">
    <property type="entry name" value="QUINONE OXIDOREDUCTASE PIG3-RELATED"/>
    <property type="match status" value="1"/>
</dbReference>
<dbReference type="InterPro" id="IPR013149">
    <property type="entry name" value="ADH-like_C"/>
</dbReference>
<gene>
    <name evidence="4" type="ORF">V5R04_05095</name>
</gene>
<organism evidence="4">
    <name type="scientific">Jonesiaceae bacterium BS-20</name>
    <dbReference type="NCBI Taxonomy" id="3120821"/>
    <lineage>
        <taxon>Bacteria</taxon>
        <taxon>Bacillati</taxon>
        <taxon>Actinomycetota</taxon>
        <taxon>Actinomycetes</taxon>
        <taxon>Micrococcales</taxon>
        <taxon>Jonesiaceae</taxon>
    </lineage>
</organism>
<evidence type="ECO:0000259" key="3">
    <source>
        <dbReference type="SMART" id="SM00829"/>
    </source>
</evidence>
<name>A0AAU7DY31_9MICO</name>
<dbReference type="Pfam" id="PF08240">
    <property type="entry name" value="ADH_N"/>
    <property type="match status" value="1"/>
</dbReference>
<dbReference type="Pfam" id="PF00107">
    <property type="entry name" value="ADH_zinc_N"/>
    <property type="match status" value="1"/>
</dbReference>
<sequence length="355" mass="36390">MTVSAQSAALNTTTGQRTVATQAGGPEVLELQDFPLPTPGPGQLLVKVAAAGVNFIDTYLRSGVYRMDYPGPLGFEGSGTIIATGDLSGSDSPAFAVGDTVAWASSAGSYATHVLVDAATALAVPGDVDLTQAAAVPLQGLTAHYLVNSSYSIKSGDWVLIHAGAGGVGLLLTQMAVNLGATVITTVSTAEKEALSRAAGAHHVIRYDQLADITTELPSLVMELTGDRLQDGRGPGVDAVYDGVGKTTFDASLASLRKRGFLVLFGGASGQVPPFDLQRLNAAGSISVVRPTLGHYTLTRTELESRANDVFGSIEHGSLSVRIGATYPLDQAGAAQAALESRATTGKVILIPGTN</sequence>
<protein>
    <submittedName>
        <fullName evidence="4">Quinone oxidoreductase</fullName>
    </submittedName>
</protein>
<reference evidence="4" key="1">
    <citation type="submission" date="2024-02" db="EMBL/GenBank/DDBJ databases">
        <title>Tomenella chthoni gen. nov. sp. nov., a member of the family Jonesiaceae isolated from bat guano.</title>
        <authorList>
            <person name="Miller S.L."/>
            <person name="King J."/>
            <person name="Sankaranarayanan K."/>
            <person name="Lawson P.A."/>
        </authorList>
    </citation>
    <scope>NUCLEOTIDE SEQUENCE</scope>
    <source>
        <strain evidence="4">BS-20</strain>
    </source>
</reference>
<dbReference type="AlphaFoldDB" id="A0AAU7DY31"/>
<dbReference type="Gene3D" id="3.90.180.10">
    <property type="entry name" value="Medium-chain alcohol dehydrogenases, catalytic domain"/>
    <property type="match status" value="1"/>
</dbReference>
<dbReference type="EMBL" id="CP146203">
    <property type="protein sequence ID" value="XBH22600.1"/>
    <property type="molecule type" value="Genomic_DNA"/>
</dbReference>
<evidence type="ECO:0000256" key="2">
    <source>
        <dbReference type="ARBA" id="ARBA00023002"/>
    </source>
</evidence>
<dbReference type="GO" id="GO:0005829">
    <property type="term" value="C:cytosol"/>
    <property type="evidence" value="ECO:0007669"/>
    <property type="project" value="TreeGrafter"/>
</dbReference>
<dbReference type="SUPFAM" id="SSF50129">
    <property type="entry name" value="GroES-like"/>
    <property type="match status" value="1"/>
</dbReference>
<evidence type="ECO:0000256" key="1">
    <source>
        <dbReference type="ARBA" id="ARBA00022857"/>
    </source>
</evidence>
<feature type="domain" description="Enoyl reductase (ER)" evidence="3">
    <location>
        <begin position="24"/>
        <end position="350"/>
    </location>
</feature>
<accession>A0AAU7DY31</accession>
<dbReference type="InterPro" id="IPR013154">
    <property type="entry name" value="ADH-like_N"/>
</dbReference>
<dbReference type="SUPFAM" id="SSF51735">
    <property type="entry name" value="NAD(P)-binding Rossmann-fold domains"/>
    <property type="match status" value="1"/>
</dbReference>
<dbReference type="InterPro" id="IPR047618">
    <property type="entry name" value="QOR-like"/>
</dbReference>
<proteinExistence type="predicted"/>
<dbReference type="InterPro" id="IPR020843">
    <property type="entry name" value="ER"/>
</dbReference>
<evidence type="ECO:0000313" key="4">
    <source>
        <dbReference type="EMBL" id="XBH22600.1"/>
    </source>
</evidence>
<dbReference type="SMART" id="SM00829">
    <property type="entry name" value="PKS_ER"/>
    <property type="match status" value="1"/>
</dbReference>
<dbReference type="CDD" id="cd05286">
    <property type="entry name" value="QOR2"/>
    <property type="match status" value="1"/>
</dbReference>
<dbReference type="InterPro" id="IPR036291">
    <property type="entry name" value="NAD(P)-bd_dom_sf"/>
</dbReference>
<dbReference type="GO" id="GO:0003960">
    <property type="term" value="F:quinone reductase (NADPH) activity"/>
    <property type="evidence" value="ECO:0007669"/>
    <property type="project" value="InterPro"/>
</dbReference>
<keyword evidence="1" id="KW-0521">NADP</keyword>
<dbReference type="FunFam" id="3.40.50.720:FF:000053">
    <property type="entry name" value="Quinone oxidoreductase 1"/>
    <property type="match status" value="1"/>
</dbReference>
<dbReference type="Gene3D" id="3.40.50.720">
    <property type="entry name" value="NAD(P)-binding Rossmann-like Domain"/>
    <property type="match status" value="1"/>
</dbReference>
<dbReference type="PANTHER" id="PTHR48106:SF13">
    <property type="entry name" value="QUINONE OXIDOREDUCTASE-RELATED"/>
    <property type="match status" value="1"/>
</dbReference>
<dbReference type="GO" id="GO:0070402">
    <property type="term" value="F:NADPH binding"/>
    <property type="evidence" value="ECO:0007669"/>
    <property type="project" value="TreeGrafter"/>
</dbReference>
<keyword evidence="2" id="KW-0560">Oxidoreductase</keyword>
<dbReference type="GO" id="GO:0035925">
    <property type="term" value="F:mRNA 3'-UTR AU-rich region binding"/>
    <property type="evidence" value="ECO:0007669"/>
    <property type="project" value="TreeGrafter"/>
</dbReference>
<dbReference type="InterPro" id="IPR011032">
    <property type="entry name" value="GroES-like_sf"/>
</dbReference>